<feature type="compositionally biased region" description="Low complexity" evidence="1">
    <location>
        <begin position="32"/>
        <end position="48"/>
    </location>
</feature>
<sequence>MQNNNKVNNHLVQLNSCRNSKEFNEENKKSEQQQQLLVNSNSLHNMENNNKKLSAQTRRERFAACNTKSEGGNSNSDFLFGK</sequence>
<evidence type="ECO:0000313" key="3">
    <source>
        <dbReference type="WBParaSite" id="MhA1_Contig1997.frz3.gene6"/>
    </source>
</evidence>
<feature type="region of interest" description="Disordered" evidence="1">
    <location>
        <begin position="1"/>
        <end position="82"/>
    </location>
</feature>
<feature type="compositionally biased region" description="Polar residues" evidence="1">
    <location>
        <begin position="66"/>
        <end position="82"/>
    </location>
</feature>
<reference evidence="3" key="1">
    <citation type="submission" date="2016-11" db="UniProtKB">
        <authorList>
            <consortium name="WormBaseParasite"/>
        </authorList>
    </citation>
    <scope>IDENTIFICATION</scope>
</reference>
<organism evidence="2 3">
    <name type="scientific">Meloidogyne hapla</name>
    <name type="common">Root-knot nematode worm</name>
    <dbReference type="NCBI Taxonomy" id="6305"/>
    <lineage>
        <taxon>Eukaryota</taxon>
        <taxon>Metazoa</taxon>
        <taxon>Ecdysozoa</taxon>
        <taxon>Nematoda</taxon>
        <taxon>Chromadorea</taxon>
        <taxon>Rhabditida</taxon>
        <taxon>Tylenchina</taxon>
        <taxon>Tylenchomorpha</taxon>
        <taxon>Tylenchoidea</taxon>
        <taxon>Meloidogynidae</taxon>
        <taxon>Meloidogyninae</taxon>
        <taxon>Meloidogyne</taxon>
    </lineage>
</organism>
<proteinExistence type="predicted"/>
<dbReference type="AlphaFoldDB" id="A0A1I8BEH4"/>
<evidence type="ECO:0000256" key="1">
    <source>
        <dbReference type="SAM" id="MobiDB-lite"/>
    </source>
</evidence>
<dbReference type="Proteomes" id="UP000095281">
    <property type="component" value="Unplaced"/>
</dbReference>
<protein>
    <submittedName>
        <fullName evidence="3">Uncharacterized protein</fullName>
    </submittedName>
</protein>
<name>A0A1I8BEH4_MELHA</name>
<evidence type="ECO:0000313" key="2">
    <source>
        <dbReference type="Proteomes" id="UP000095281"/>
    </source>
</evidence>
<feature type="compositionally biased region" description="Polar residues" evidence="1">
    <location>
        <begin position="1"/>
        <end position="18"/>
    </location>
</feature>
<dbReference type="WBParaSite" id="MhA1_Contig1997.frz3.gene6">
    <property type="protein sequence ID" value="MhA1_Contig1997.frz3.gene6"/>
    <property type="gene ID" value="MhA1_Contig1997.frz3.gene6"/>
</dbReference>
<keyword evidence="2" id="KW-1185">Reference proteome</keyword>
<accession>A0A1I8BEH4</accession>
<feature type="compositionally biased region" description="Basic and acidic residues" evidence="1">
    <location>
        <begin position="19"/>
        <end position="31"/>
    </location>
</feature>